<reference evidence="2 3" key="1">
    <citation type="submission" date="2018-05" db="EMBL/GenBank/DDBJ databases">
        <title>Draft genome sequence of Scytalidium lignicola DSM 105466, a ubiquitous saprotrophic fungus.</title>
        <authorList>
            <person name="Buettner E."/>
            <person name="Gebauer A.M."/>
            <person name="Hofrichter M."/>
            <person name="Liers C."/>
            <person name="Kellner H."/>
        </authorList>
    </citation>
    <scope>NUCLEOTIDE SEQUENCE [LARGE SCALE GENOMIC DNA]</scope>
    <source>
        <strain evidence="2 3">DSM 105466</strain>
    </source>
</reference>
<dbReference type="Proteomes" id="UP000258309">
    <property type="component" value="Unassembled WGS sequence"/>
</dbReference>
<evidence type="ECO:0000313" key="2">
    <source>
        <dbReference type="EMBL" id="RFU23861.1"/>
    </source>
</evidence>
<dbReference type="EMBL" id="NCSJ02000575">
    <property type="protein sequence ID" value="RFU23861.1"/>
    <property type="molecule type" value="Genomic_DNA"/>
</dbReference>
<proteinExistence type="predicted"/>
<accession>A0A3E2GRP6</accession>
<evidence type="ECO:0000256" key="1">
    <source>
        <dbReference type="SAM" id="Phobius"/>
    </source>
</evidence>
<feature type="non-terminal residue" evidence="2">
    <location>
        <position position="247"/>
    </location>
</feature>
<organism evidence="2 3">
    <name type="scientific">Scytalidium lignicola</name>
    <name type="common">Hyphomycete</name>
    <dbReference type="NCBI Taxonomy" id="5539"/>
    <lineage>
        <taxon>Eukaryota</taxon>
        <taxon>Fungi</taxon>
        <taxon>Dikarya</taxon>
        <taxon>Ascomycota</taxon>
        <taxon>Pezizomycotina</taxon>
        <taxon>Leotiomycetes</taxon>
        <taxon>Leotiomycetes incertae sedis</taxon>
        <taxon>Scytalidium</taxon>
    </lineage>
</organism>
<protein>
    <recommendedName>
        <fullName evidence="4">C2H2-type domain-containing protein</fullName>
    </recommendedName>
</protein>
<dbReference type="Pfam" id="PF12013">
    <property type="entry name" value="OrsD"/>
    <property type="match status" value="1"/>
</dbReference>
<evidence type="ECO:0008006" key="4">
    <source>
        <dbReference type="Google" id="ProtNLM"/>
    </source>
</evidence>
<dbReference type="AlphaFoldDB" id="A0A3E2GRP6"/>
<sequence>MHNSSTDNTNIISSHLKLPDKLQPYLILLTNHVILPVCLSCQIVVLPRSLLDHLRKYHQLPSNLRKDVISLITTLPSLDFNDVPSNPDGSTPVEALRVVNAFQCKQCAFIRRDVTDVRKHVNSEHKISATGGYEKIRAQSWFGGRRAVYWRVCDMRTEGGWDAHEGERNNSLEEELKKDSRGEPGVRAEEYLEGRLMRKCGQEVATDTKSTKSATSELLPCRWGFFGADFWYKHPEGKPRSWDEPKN</sequence>
<keyword evidence="3" id="KW-1185">Reference proteome</keyword>
<keyword evidence="1" id="KW-1133">Transmembrane helix</keyword>
<comment type="caution">
    <text evidence="2">The sequence shown here is derived from an EMBL/GenBank/DDBJ whole genome shotgun (WGS) entry which is preliminary data.</text>
</comment>
<dbReference type="OrthoDB" id="3558677at2759"/>
<dbReference type="InterPro" id="IPR022698">
    <property type="entry name" value="OrsD"/>
</dbReference>
<gene>
    <name evidence="2" type="ORF">B7463_g12475</name>
</gene>
<keyword evidence="1" id="KW-0812">Transmembrane</keyword>
<name>A0A3E2GRP6_SCYLI</name>
<evidence type="ECO:0000313" key="3">
    <source>
        <dbReference type="Proteomes" id="UP000258309"/>
    </source>
</evidence>
<keyword evidence="1" id="KW-0472">Membrane</keyword>
<feature type="non-terminal residue" evidence="2">
    <location>
        <position position="1"/>
    </location>
</feature>
<feature type="transmembrane region" description="Helical" evidence="1">
    <location>
        <begin position="25"/>
        <end position="46"/>
    </location>
</feature>